<evidence type="ECO:0000256" key="1">
    <source>
        <dbReference type="SAM" id="MobiDB-lite"/>
    </source>
</evidence>
<gene>
    <name evidence="3" type="ORF">RCOM_0370390</name>
</gene>
<feature type="region of interest" description="Disordered" evidence="1">
    <location>
        <begin position="36"/>
        <end position="77"/>
    </location>
</feature>
<dbReference type="InterPro" id="IPR044647">
    <property type="entry name" value="RTNLB17/18/21"/>
</dbReference>
<organism evidence="3 4">
    <name type="scientific">Ricinus communis</name>
    <name type="common">Castor bean</name>
    <dbReference type="NCBI Taxonomy" id="3988"/>
    <lineage>
        <taxon>Eukaryota</taxon>
        <taxon>Viridiplantae</taxon>
        <taxon>Streptophyta</taxon>
        <taxon>Embryophyta</taxon>
        <taxon>Tracheophyta</taxon>
        <taxon>Spermatophyta</taxon>
        <taxon>Magnoliopsida</taxon>
        <taxon>eudicotyledons</taxon>
        <taxon>Gunneridae</taxon>
        <taxon>Pentapetalae</taxon>
        <taxon>rosids</taxon>
        <taxon>fabids</taxon>
        <taxon>Malpighiales</taxon>
        <taxon>Euphorbiaceae</taxon>
        <taxon>Acalyphoideae</taxon>
        <taxon>Acalypheae</taxon>
        <taxon>Ricinus</taxon>
    </lineage>
</organism>
<feature type="compositionally biased region" description="Polar residues" evidence="1">
    <location>
        <begin position="280"/>
        <end position="289"/>
    </location>
</feature>
<dbReference type="FunCoup" id="B9T6V6">
    <property type="interactions" value="45"/>
</dbReference>
<feature type="compositionally biased region" description="Polar residues" evidence="1">
    <location>
        <begin position="188"/>
        <end position="203"/>
    </location>
</feature>
<accession>B9T6V6</accession>
<feature type="transmembrane region" description="Helical" evidence="2">
    <location>
        <begin position="527"/>
        <end position="553"/>
    </location>
</feature>
<dbReference type="Proteomes" id="UP000008311">
    <property type="component" value="Unassembled WGS sequence"/>
</dbReference>
<evidence type="ECO:0000313" key="4">
    <source>
        <dbReference type="Proteomes" id="UP000008311"/>
    </source>
</evidence>
<name>B9T6V6_RICCO</name>
<feature type="compositionally biased region" description="Basic and acidic residues" evidence="1">
    <location>
        <begin position="150"/>
        <end position="159"/>
    </location>
</feature>
<keyword evidence="4" id="KW-1185">Reference proteome</keyword>
<dbReference type="PANTHER" id="PTHR46626:SF1">
    <property type="entry name" value="RETICULON-LIKE PROTEIN B21"/>
    <property type="match status" value="1"/>
</dbReference>
<protein>
    <recommendedName>
        <fullName evidence="5">Reticulon domain-containing protein</fullName>
    </recommendedName>
</protein>
<dbReference type="AlphaFoldDB" id="B9T6V6"/>
<feature type="compositionally biased region" description="Basic and acidic residues" evidence="1">
    <location>
        <begin position="209"/>
        <end position="234"/>
    </location>
</feature>
<feature type="region of interest" description="Disordered" evidence="1">
    <location>
        <begin position="393"/>
        <end position="412"/>
    </location>
</feature>
<feature type="compositionally biased region" description="Low complexity" evidence="1">
    <location>
        <begin position="236"/>
        <end position="246"/>
    </location>
</feature>
<feature type="compositionally biased region" description="Basic and acidic residues" evidence="1">
    <location>
        <begin position="377"/>
        <end position="386"/>
    </location>
</feature>
<evidence type="ECO:0008006" key="5">
    <source>
        <dbReference type="Google" id="ProtNLM"/>
    </source>
</evidence>
<dbReference type="eggNOG" id="ENOG502QQKT">
    <property type="taxonomic scope" value="Eukaryota"/>
</dbReference>
<sequence>MDVSRRRAGVKTSIVAGSVWESRMKLDEVKGGIKVFNGETNHSEDTSTGDSPSSRKLVKRSPSGTGAKRKTWKSESFDAPIQIAKGKTNSSSSIKNCEEQCRELSVSLDGGINKSLMLSSRKGGRSYGSNKELSMSVDGTDKSSILGKKLRSEGGDGNERNPVQIRKARSDIKEVVESGAQLRKVKSDSVNGGNDKSASSNGINAADSGIEKNSVKELKKAKSETEKVLEESMTKDSSSSSDDSASGIEKKPPEIEENGSEESCKEFGVCQEKVISSNETNGALANSPQFLVDNQDDVVIDGDEELGDEEEEQQEEEELDDEMQIEVEIEKKSVDIMEISIPEEKPKMKVETKAKAPPTPQKQKPNNKKLEFSTPEQEPKKVIVNEENKRVYQFKNRAAPPTSSTVNKQPPPVLRRAEIYQNLSKPTSIPVVNECQSSPERHNKLQNIVDLVMWRDISRSAFSEKQTKRCGTSITIWKMAKLGFFGVFTVPKVCSSYSTQLTAYGKFWIRRFRDAWDSCSHKKAVALAIFTLVWNLSSMVARVWAVFMMYVAVRYYQQSMELVDDEDWVVEDDDAGDDETLIGQKQGVTSGTTSVGVNKVKKWA</sequence>
<dbReference type="PANTHER" id="PTHR46626">
    <property type="entry name" value="RETICULON-LIKE PROTEIN B17"/>
    <property type="match status" value="1"/>
</dbReference>
<feature type="region of interest" description="Disordered" evidence="1">
    <location>
        <begin position="112"/>
        <end position="264"/>
    </location>
</feature>
<keyword evidence="2" id="KW-1133">Transmembrane helix</keyword>
<feature type="compositionally biased region" description="Basic and acidic residues" evidence="1">
    <location>
        <begin position="342"/>
        <end position="354"/>
    </location>
</feature>
<dbReference type="STRING" id="3988.B9T6V6"/>
<feature type="region of interest" description="Disordered" evidence="1">
    <location>
        <begin position="280"/>
        <end position="323"/>
    </location>
</feature>
<feature type="region of interest" description="Disordered" evidence="1">
    <location>
        <begin position="336"/>
        <end position="386"/>
    </location>
</feature>
<dbReference type="InParanoid" id="B9T6V6"/>
<proteinExistence type="predicted"/>
<feature type="compositionally biased region" description="Acidic residues" evidence="1">
    <location>
        <begin position="294"/>
        <end position="323"/>
    </location>
</feature>
<dbReference type="EMBL" id="EQ974654">
    <property type="protein sequence ID" value="EEF28406.1"/>
    <property type="molecule type" value="Genomic_DNA"/>
</dbReference>
<evidence type="ECO:0000256" key="2">
    <source>
        <dbReference type="SAM" id="Phobius"/>
    </source>
</evidence>
<evidence type="ECO:0000313" key="3">
    <source>
        <dbReference type="EMBL" id="EEF28406.1"/>
    </source>
</evidence>
<reference evidence="4" key="1">
    <citation type="journal article" date="2010" name="Nat. Biotechnol.">
        <title>Draft genome sequence of the oilseed species Ricinus communis.</title>
        <authorList>
            <person name="Chan A.P."/>
            <person name="Crabtree J."/>
            <person name="Zhao Q."/>
            <person name="Lorenzi H."/>
            <person name="Orvis J."/>
            <person name="Puiu D."/>
            <person name="Melake-Berhan A."/>
            <person name="Jones K.M."/>
            <person name="Redman J."/>
            <person name="Chen G."/>
            <person name="Cahoon E.B."/>
            <person name="Gedil M."/>
            <person name="Stanke M."/>
            <person name="Haas B.J."/>
            <person name="Wortman J.R."/>
            <person name="Fraser-Liggett C.M."/>
            <person name="Ravel J."/>
            <person name="Rabinowicz P.D."/>
        </authorList>
    </citation>
    <scope>NUCLEOTIDE SEQUENCE [LARGE SCALE GENOMIC DNA]</scope>
    <source>
        <strain evidence="4">cv. Hale</strain>
    </source>
</reference>
<keyword evidence="2" id="KW-0812">Transmembrane</keyword>
<keyword evidence="2" id="KW-0472">Membrane</keyword>